<reference evidence="2" key="1">
    <citation type="journal article" date="2020" name="Stud. Mycol.">
        <title>101 Dothideomycetes genomes: a test case for predicting lifestyles and emergence of pathogens.</title>
        <authorList>
            <person name="Haridas S."/>
            <person name="Albert R."/>
            <person name="Binder M."/>
            <person name="Bloem J."/>
            <person name="Labutti K."/>
            <person name="Salamov A."/>
            <person name="Andreopoulos B."/>
            <person name="Baker S."/>
            <person name="Barry K."/>
            <person name="Bills G."/>
            <person name="Bluhm B."/>
            <person name="Cannon C."/>
            <person name="Castanera R."/>
            <person name="Culley D."/>
            <person name="Daum C."/>
            <person name="Ezra D."/>
            <person name="Gonzalez J."/>
            <person name="Henrissat B."/>
            <person name="Kuo A."/>
            <person name="Liang C."/>
            <person name="Lipzen A."/>
            <person name="Lutzoni F."/>
            <person name="Magnuson J."/>
            <person name="Mondo S."/>
            <person name="Nolan M."/>
            <person name="Ohm R."/>
            <person name="Pangilinan J."/>
            <person name="Park H.-J."/>
            <person name="Ramirez L."/>
            <person name="Alfaro M."/>
            <person name="Sun H."/>
            <person name="Tritt A."/>
            <person name="Yoshinaga Y."/>
            <person name="Zwiers L.-H."/>
            <person name="Turgeon B."/>
            <person name="Goodwin S."/>
            <person name="Spatafora J."/>
            <person name="Crous P."/>
            <person name="Grigoriev I."/>
        </authorList>
    </citation>
    <scope>NUCLEOTIDE SEQUENCE</scope>
    <source>
        <strain evidence="2">CBS 110217</strain>
    </source>
</reference>
<evidence type="ECO:0000313" key="2">
    <source>
        <dbReference type="EMBL" id="KAF2032824.1"/>
    </source>
</evidence>
<feature type="compositionally biased region" description="Polar residues" evidence="1">
    <location>
        <begin position="151"/>
        <end position="160"/>
    </location>
</feature>
<evidence type="ECO:0000313" key="3">
    <source>
        <dbReference type="Proteomes" id="UP000799777"/>
    </source>
</evidence>
<protein>
    <submittedName>
        <fullName evidence="2">Uncharacterized protein</fullName>
    </submittedName>
</protein>
<organism evidence="2 3">
    <name type="scientific">Setomelanomma holmii</name>
    <dbReference type="NCBI Taxonomy" id="210430"/>
    <lineage>
        <taxon>Eukaryota</taxon>
        <taxon>Fungi</taxon>
        <taxon>Dikarya</taxon>
        <taxon>Ascomycota</taxon>
        <taxon>Pezizomycotina</taxon>
        <taxon>Dothideomycetes</taxon>
        <taxon>Pleosporomycetidae</taxon>
        <taxon>Pleosporales</taxon>
        <taxon>Pleosporineae</taxon>
        <taxon>Phaeosphaeriaceae</taxon>
        <taxon>Setomelanomma</taxon>
    </lineage>
</organism>
<comment type="caution">
    <text evidence="2">The sequence shown here is derived from an EMBL/GenBank/DDBJ whole genome shotgun (WGS) entry which is preliminary data.</text>
</comment>
<dbReference type="AlphaFoldDB" id="A0A9P4HEK5"/>
<feature type="compositionally biased region" description="Low complexity" evidence="1">
    <location>
        <begin position="127"/>
        <end position="143"/>
    </location>
</feature>
<dbReference type="EMBL" id="ML978170">
    <property type="protein sequence ID" value="KAF2032824.1"/>
    <property type="molecule type" value="Genomic_DNA"/>
</dbReference>
<evidence type="ECO:0000256" key="1">
    <source>
        <dbReference type="SAM" id="MobiDB-lite"/>
    </source>
</evidence>
<gene>
    <name evidence="2" type="ORF">EK21DRAFT_109568</name>
</gene>
<accession>A0A9P4HEK5</accession>
<sequence length="160" mass="17150">MLDNYHQDWVGGGDNEDALEMAGDSDVASDHSDGSQYAVREAIGDVEPFVINDNGHDQVQFGDGDTDMDMDMDAEHERMVLDHPIPPQQVPAQSAIPPVAPVSPLLMLAEAAELVERPPEAHTRPIASASAVPPVQPAHPSAPSHHERITSWATATSAYT</sequence>
<feature type="region of interest" description="Disordered" evidence="1">
    <location>
        <begin position="1"/>
        <end position="33"/>
    </location>
</feature>
<keyword evidence="3" id="KW-1185">Reference proteome</keyword>
<proteinExistence type="predicted"/>
<feature type="region of interest" description="Disordered" evidence="1">
    <location>
        <begin position="120"/>
        <end position="160"/>
    </location>
</feature>
<name>A0A9P4HEK5_9PLEO</name>
<dbReference type="Proteomes" id="UP000799777">
    <property type="component" value="Unassembled WGS sequence"/>
</dbReference>